<dbReference type="InterPro" id="IPR007110">
    <property type="entry name" value="Ig-like_dom"/>
</dbReference>
<dbReference type="RefSeq" id="XP_030634844.1">
    <property type="nucleotide sequence ID" value="XM_030778984.1"/>
</dbReference>
<dbReference type="Gene3D" id="2.60.40.10">
    <property type="entry name" value="Immunoglobulins"/>
    <property type="match status" value="2"/>
</dbReference>
<sequence>MVSSIEVTIPQPVYEVARDDNITLPCSFKPKSPVTKTTNVIVSWSASPDLEDDPESLRLLVPSLITTHYHSLTSSLDVKSEYEGRVTLDHDITRGKINLKLQKVSMRDTRLHECKVQIPLDDEGNPSDTTDLVVLVAPSKPICKIQGTAEYGNNVNLTCFSEEGSPKPIYKWKNYDTNNNPLPSLPLKATEKDGVLSLFNISRETSGYFICTSTNKIRSASCNVTLSVMPRSLMSTATTAIIASVGAIAVLILAVIIYCCCCRKKKNKGEEYAMGEQEDVEYTDKEHHENGDGYVDRHDRQDERSEKERDYSDRRSDYHDQRSDYDDRRSDYNDRRSDYDDRRSDHDDRRDRYPDRRDDYDDRRERYDDRRDHYDDRYDDRRDRYDDRRDNRRDRHDNRRDRYDDRYDDPDRPPSVPPNKPSPGEYRD</sequence>
<keyword evidence="2" id="KW-0812">Transmembrane</keyword>
<keyword evidence="2" id="KW-1133">Transmembrane helix</keyword>
<dbReference type="InParanoid" id="A0A6J2VT21"/>
<dbReference type="CTD" id="407680"/>
<evidence type="ECO:0000259" key="3">
    <source>
        <dbReference type="PROSITE" id="PS50835"/>
    </source>
</evidence>
<protein>
    <submittedName>
        <fullName evidence="5">Glycoprotein A33 (Transmembrane), paralog a</fullName>
    </submittedName>
</protein>
<keyword evidence="2" id="KW-0472">Membrane</keyword>
<dbReference type="PANTHER" id="PTHR44969">
    <property type="entry name" value="CELL SURFACE A33 ANTIGEN"/>
    <property type="match status" value="1"/>
</dbReference>
<feature type="region of interest" description="Disordered" evidence="1">
    <location>
        <begin position="272"/>
        <end position="428"/>
    </location>
</feature>
<feature type="compositionally biased region" description="Basic and acidic residues" evidence="1">
    <location>
        <begin position="282"/>
        <end position="412"/>
    </location>
</feature>
<dbReference type="FunCoup" id="A0A6J2VT21">
    <property type="interactions" value="1186"/>
</dbReference>
<dbReference type="SMART" id="SM00408">
    <property type="entry name" value="IGc2"/>
    <property type="match status" value="1"/>
</dbReference>
<dbReference type="SMART" id="SM00409">
    <property type="entry name" value="IG"/>
    <property type="match status" value="2"/>
</dbReference>
<dbReference type="InterPro" id="IPR042474">
    <property type="entry name" value="A33"/>
</dbReference>
<dbReference type="Pfam" id="PF07686">
    <property type="entry name" value="V-set"/>
    <property type="match status" value="1"/>
</dbReference>
<name>A0A6J2VT21_CHACN</name>
<evidence type="ECO:0000256" key="1">
    <source>
        <dbReference type="SAM" id="MobiDB-lite"/>
    </source>
</evidence>
<dbReference type="SUPFAM" id="SSF48726">
    <property type="entry name" value="Immunoglobulin"/>
    <property type="match status" value="2"/>
</dbReference>
<evidence type="ECO:0000313" key="5">
    <source>
        <dbReference type="RefSeq" id="XP_030634844.1"/>
    </source>
</evidence>
<feature type="domain" description="Ig-like" evidence="3">
    <location>
        <begin position="138"/>
        <end position="227"/>
    </location>
</feature>
<dbReference type="InterPro" id="IPR036179">
    <property type="entry name" value="Ig-like_dom_sf"/>
</dbReference>
<reference evidence="5" key="1">
    <citation type="submission" date="2025-08" db="UniProtKB">
        <authorList>
            <consortium name="RefSeq"/>
        </authorList>
    </citation>
    <scope>IDENTIFICATION</scope>
</reference>
<dbReference type="InterPro" id="IPR003599">
    <property type="entry name" value="Ig_sub"/>
</dbReference>
<evidence type="ECO:0000313" key="4">
    <source>
        <dbReference type="Proteomes" id="UP000504632"/>
    </source>
</evidence>
<proteinExistence type="predicted"/>
<dbReference type="GeneID" id="115816013"/>
<dbReference type="InterPro" id="IPR013783">
    <property type="entry name" value="Ig-like_fold"/>
</dbReference>
<feature type="transmembrane region" description="Helical" evidence="2">
    <location>
        <begin position="240"/>
        <end position="261"/>
    </location>
</feature>
<dbReference type="PROSITE" id="PS50835">
    <property type="entry name" value="IG_LIKE"/>
    <property type="match status" value="1"/>
</dbReference>
<dbReference type="Pfam" id="PF13927">
    <property type="entry name" value="Ig_3"/>
    <property type="match status" value="1"/>
</dbReference>
<evidence type="ECO:0000256" key="2">
    <source>
        <dbReference type="SAM" id="Phobius"/>
    </source>
</evidence>
<dbReference type="AlphaFoldDB" id="A0A6J2VT21"/>
<dbReference type="InterPro" id="IPR013106">
    <property type="entry name" value="Ig_V-set"/>
</dbReference>
<dbReference type="Proteomes" id="UP000504632">
    <property type="component" value="Chromosome 7"/>
</dbReference>
<dbReference type="PANTHER" id="PTHR44969:SF1">
    <property type="entry name" value="CELL SURFACE A33 ANTIGEN"/>
    <property type="match status" value="1"/>
</dbReference>
<dbReference type="GO" id="GO:0005886">
    <property type="term" value="C:plasma membrane"/>
    <property type="evidence" value="ECO:0007669"/>
    <property type="project" value="InterPro"/>
</dbReference>
<dbReference type="InterPro" id="IPR003598">
    <property type="entry name" value="Ig_sub2"/>
</dbReference>
<keyword evidence="4" id="KW-1185">Reference proteome</keyword>
<gene>
    <name evidence="5" type="primary">gpa33a</name>
</gene>
<organism evidence="4 5">
    <name type="scientific">Chanos chanos</name>
    <name type="common">Milkfish</name>
    <name type="synonym">Mugil chanos</name>
    <dbReference type="NCBI Taxonomy" id="29144"/>
    <lineage>
        <taxon>Eukaryota</taxon>
        <taxon>Metazoa</taxon>
        <taxon>Chordata</taxon>
        <taxon>Craniata</taxon>
        <taxon>Vertebrata</taxon>
        <taxon>Euteleostomi</taxon>
        <taxon>Actinopterygii</taxon>
        <taxon>Neopterygii</taxon>
        <taxon>Teleostei</taxon>
        <taxon>Ostariophysi</taxon>
        <taxon>Gonorynchiformes</taxon>
        <taxon>Chanidae</taxon>
        <taxon>Chanos</taxon>
    </lineage>
</organism>
<accession>A0A6J2VT21</accession>
<dbReference type="OrthoDB" id="8825892at2759"/>